<accession>A0A7W5ZJQ0</accession>
<organism evidence="1 2">
    <name type="scientific">Runella defluvii</name>
    <dbReference type="NCBI Taxonomy" id="370973"/>
    <lineage>
        <taxon>Bacteria</taxon>
        <taxon>Pseudomonadati</taxon>
        <taxon>Bacteroidota</taxon>
        <taxon>Cytophagia</taxon>
        <taxon>Cytophagales</taxon>
        <taxon>Spirosomataceae</taxon>
        <taxon>Runella</taxon>
    </lineage>
</organism>
<evidence type="ECO:0000313" key="1">
    <source>
        <dbReference type="EMBL" id="MBB3838149.1"/>
    </source>
</evidence>
<keyword evidence="2" id="KW-1185">Reference proteome</keyword>
<keyword evidence="1" id="KW-0255">Endonuclease</keyword>
<keyword evidence="1" id="KW-0540">Nuclease</keyword>
<keyword evidence="1" id="KW-0378">Hydrolase</keyword>
<dbReference type="Gene3D" id="3.90.1570.10">
    <property type="entry name" value="tt1808, chain A"/>
    <property type="match status" value="1"/>
</dbReference>
<reference evidence="1 2" key="1">
    <citation type="submission" date="2020-08" db="EMBL/GenBank/DDBJ databases">
        <title>Genomic Encyclopedia of Type Strains, Phase IV (KMG-IV): sequencing the most valuable type-strain genomes for metagenomic binning, comparative biology and taxonomic classification.</title>
        <authorList>
            <person name="Goeker M."/>
        </authorList>
    </citation>
    <scope>NUCLEOTIDE SEQUENCE [LARGE SCALE GENOMIC DNA]</scope>
    <source>
        <strain evidence="1 2">DSM 17976</strain>
    </source>
</reference>
<dbReference type="Proteomes" id="UP000541352">
    <property type="component" value="Unassembled WGS sequence"/>
</dbReference>
<protein>
    <submittedName>
        <fullName evidence="1">Uma2 family endonuclease</fullName>
    </submittedName>
</protein>
<dbReference type="AlphaFoldDB" id="A0A7W5ZJQ0"/>
<gene>
    <name evidence="1" type="ORF">FHS57_002154</name>
</gene>
<dbReference type="GO" id="GO:0004519">
    <property type="term" value="F:endonuclease activity"/>
    <property type="evidence" value="ECO:0007669"/>
    <property type="project" value="UniProtKB-KW"/>
</dbReference>
<name>A0A7W5ZJQ0_9BACT</name>
<dbReference type="RefSeq" id="WP_183973326.1">
    <property type="nucleotide sequence ID" value="NZ_JACIBY010000004.1"/>
</dbReference>
<evidence type="ECO:0000313" key="2">
    <source>
        <dbReference type="Proteomes" id="UP000541352"/>
    </source>
</evidence>
<sequence>MTALDTPRKVRKTPRNVPEALIYEIMDGKPVYYKGYREVLSGNKKITEIMGSSSLQALIVFYLTVFIGKFIDEDTYTVLTSEAGLHIDHKNNLANDIAIFEQSVLTPDKISRKYANVPPTIVFEIDIDADVEDMTETGYIYKKTQKLLTFGVQKVFWILTEAQVVMVATAERIETFDWNRDIELMHDQSFNVGAYLTKKGVILS</sequence>
<dbReference type="InterPro" id="IPR012296">
    <property type="entry name" value="Nuclease_put_TT1808"/>
</dbReference>
<dbReference type="EMBL" id="JACIBY010000004">
    <property type="protein sequence ID" value="MBB3838149.1"/>
    <property type="molecule type" value="Genomic_DNA"/>
</dbReference>
<comment type="caution">
    <text evidence="1">The sequence shown here is derived from an EMBL/GenBank/DDBJ whole genome shotgun (WGS) entry which is preliminary data.</text>
</comment>
<proteinExistence type="predicted"/>